<gene>
    <name evidence="1" type="ORF">P9VFCI_064</name>
</gene>
<proteinExistence type="predicted"/>
<name>A0A7G7WXJ1_9CAUD</name>
<evidence type="ECO:0000313" key="1">
    <source>
        <dbReference type="EMBL" id="QNH71935.1"/>
    </source>
</evidence>
<dbReference type="Proteomes" id="UP000515832">
    <property type="component" value="Segment"/>
</dbReference>
<organism evidence="1 2">
    <name type="scientific">Rhizobium phage P9VFCI</name>
    <dbReference type="NCBI Taxonomy" id="2763531"/>
    <lineage>
        <taxon>Viruses</taxon>
        <taxon>Duplodnaviria</taxon>
        <taxon>Heunggongvirae</taxon>
        <taxon>Uroviricota</taxon>
        <taxon>Caudoviricetes</taxon>
        <taxon>Pootjesviridae</taxon>
        <taxon>Innesvirus</taxon>
        <taxon>Innesvirus P9VFCI</taxon>
    </lineage>
</organism>
<accession>A0A7G7WXJ1</accession>
<reference evidence="1 2" key="1">
    <citation type="submission" date="2020-07" db="EMBL/GenBank/DDBJ databases">
        <title>Complete genome sequence of Rhizobium leguminosarum bacteriophage vB_RlegM_P9VFCI.</title>
        <authorList>
            <person name="Gunathilake D."/>
            <person name="Bhat S."/>
            <person name="Yost C.K."/>
            <person name="Hynes M.F."/>
        </authorList>
    </citation>
    <scope>NUCLEOTIDE SEQUENCE [LARGE SCALE GENOMIC DNA]</scope>
</reference>
<protein>
    <submittedName>
        <fullName evidence="1">Uncharacterized protein</fullName>
    </submittedName>
</protein>
<sequence>MTSILAVSMTSVLLLMPRSSPQTHSRPSIELQCYDEGTELGMQKFTCYRHVENEKEVDESVDPNGWSCRFSFFENGTKGKRQKLYCKSSKTGKHRLVYGDFL</sequence>
<evidence type="ECO:0000313" key="2">
    <source>
        <dbReference type="Proteomes" id="UP000515832"/>
    </source>
</evidence>
<keyword evidence="2" id="KW-1185">Reference proteome</keyword>
<dbReference type="EMBL" id="MT778839">
    <property type="protein sequence ID" value="QNH71935.1"/>
    <property type="molecule type" value="Genomic_DNA"/>
</dbReference>